<gene>
    <name evidence="1" type="ORF">KC19_7G092400</name>
</gene>
<organism evidence="1 2">
    <name type="scientific">Ceratodon purpureus</name>
    <name type="common">Fire moss</name>
    <name type="synonym">Dicranum purpureum</name>
    <dbReference type="NCBI Taxonomy" id="3225"/>
    <lineage>
        <taxon>Eukaryota</taxon>
        <taxon>Viridiplantae</taxon>
        <taxon>Streptophyta</taxon>
        <taxon>Embryophyta</taxon>
        <taxon>Bryophyta</taxon>
        <taxon>Bryophytina</taxon>
        <taxon>Bryopsida</taxon>
        <taxon>Dicranidae</taxon>
        <taxon>Pseudoditrichales</taxon>
        <taxon>Ditrichaceae</taxon>
        <taxon>Ceratodon</taxon>
    </lineage>
</organism>
<accession>A0A8T0H856</accession>
<evidence type="ECO:0000313" key="2">
    <source>
        <dbReference type="Proteomes" id="UP000822688"/>
    </source>
</evidence>
<sequence>MDHYPLPWSASGHLKIPCISTGNYDKGPFSSFPARQKWEVKLYEDSIDDALSHGGVTPSVEETEGFLQTWLYFGTLCEVFGEHVNLLDFIDKDEGGNRFLYSGKFLEVAVKVWFVQSQGVLESVQSLCDRAHSHLLSLFAKLAGLSTVSEIADSTTLLAAAVLGESLDIFMKVLIYCSKPFMDKMKKEASFLRWGNVFPGWITKRFKSSGWCPSSIARLYESAPPLCQLYYCCQLPAPMKDKDHSSCTVDSCLALKIEPSTYHVVHRTDSCECPELTLDVERIGETLRKGRVPLIQIASDGDPAHPNIFLIEDDGNVDFVAISHVWADGLGNVRTNALPACRLHEISRLVSELPKGSQQSELVPFWIDTVCVPVEPSDLQELALNYLRYPYTNAKHVLVLDEYLRTVDSKDCDVLDIFARLTCGNWNGRMWTLQEGQLAKRVWFQFRDKAIELKALVEGYEILGLLKGIFYLELLIRFRVRWSATRLSDQGSFDNIKEQCLIWFLRDALQFRSVSVPADEALCLFCLADLDMATITSVKASTDLRMRTFWSQMQIVPAGLIFSQSQHKLEERGYRWAPSTFLGSVPGNHWMRSLMQSADGRLMVGLTTPSILLLLAGRIGIKLATRTEHGLRAQFPAYICNVTWDGTCEVFYFCCAGNWFKLYSQKPWHAKSAYVPPNGPQNMAIFLVYPLHDRAVQQSQISSQYCIGDVNLDVAKEEPRLGDGSHGMIGCITHEEAGTKYVKCLSNVAVVVLRPIQHFIFSVALKSIAEFQDEHRTQSQDRDPSALKRTTTTYFEKYPKLSSACELWRPDLSPDDCFLHVMELMMGTADRSILVDVDVGEEPEEQYWCFD</sequence>
<protein>
    <recommendedName>
        <fullName evidence="3">Heterokaryon incompatibility domain-containing protein</fullName>
    </recommendedName>
</protein>
<proteinExistence type="predicted"/>
<dbReference type="Proteomes" id="UP000822688">
    <property type="component" value="Chromosome 7"/>
</dbReference>
<dbReference type="EMBL" id="CM026428">
    <property type="protein sequence ID" value="KAG0566847.1"/>
    <property type="molecule type" value="Genomic_DNA"/>
</dbReference>
<dbReference type="PANTHER" id="PTHR39596:SF2">
    <property type="entry name" value="HET DOMAIN PROTEIN (AFU_ORTHOLOGUE AFUA_1G17550)-RELATED"/>
    <property type="match status" value="1"/>
</dbReference>
<dbReference type="PANTHER" id="PTHR39596">
    <property type="match status" value="1"/>
</dbReference>
<evidence type="ECO:0008006" key="3">
    <source>
        <dbReference type="Google" id="ProtNLM"/>
    </source>
</evidence>
<evidence type="ECO:0000313" key="1">
    <source>
        <dbReference type="EMBL" id="KAG0566847.1"/>
    </source>
</evidence>
<comment type="caution">
    <text evidence="1">The sequence shown here is derived from an EMBL/GenBank/DDBJ whole genome shotgun (WGS) entry which is preliminary data.</text>
</comment>
<name>A0A8T0H856_CERPU</name>
<keyword evidence="2" id="KW-1185">Reference proteome</keyword>
<dbReference type="AlphaFoldDB" id="A0A8T0H856"/>
<reference evidence="1" key="1">
    <citation type="submission" date="2020-06" db="EMBL/GenBank/DDBJ databases">
        <title>WGS assembly of Ceratodon purpureus strain R40.</title>
        <authorList>
            <person name="Carey S.B."/>
            <person name="Jenkins J."/>
            <person name="Shu S."/>
            <person name="Lovell J.T."/>
            <person name="Sreedasyam A."/>
            <person name="Maumus F."/>
            <person name="Tiley G.P."/>
            <person name="Fernandez-Pozo N."/>
            <person name="Barry K."/>
            <person name="Chen C."/>
            <person name="Wang M."/>
            <person name="Lipzen A."/>
            <person name="Daum C."/>
            <person name="Saski C.A."/>
            <person name="Payton A.C."/>
            <person name="Mcbreen J.C."/>
            <person name="Conrad R.E."/>
            <person name="Kollar L.M."/>
            <person name="Olsson S."/>
            <person name="Huttunen S."/>
            <person name="Landis J.B."/>
            <person name="Wickett N.J."/>
            <person name="Johnson M.G."/>
            <person name="Rensing S.A."/>
            <person name="Grimwood J."/>
            <person name="Schmutz J."/>
            <person name="Mcdaniel S.F."/>
        </authorList>
    </citation>
    <scope>NUCLEOTIDE SEQUENCE</scope>
    <source>
        <strain evidence="1">R40</strain>
    </source>
</reference>